<evidence type="ECO:0000256" key="5">
    <source>
        <dbReference type="ARBA" id="ARBA00012029"/>
    </source>
</evidence>
<evidence type="ECO:0000259" key="11">
    <source>
        <dbReference type="SMART" id="SM00990"/>
    </source>
</evidence>
<dbReference type="InterPro" id="IPR049125">
    <property type="entry name" value="FAN1-like_WH"/>
</dbReference>
<dbReference type="Pfam" id="PF18081">
    <property type="entry name" value="FANC_SAP"/>
    <property type="match status" value="1"/>
</dbReference>
<evidence type="ECO:0000256" key="6">
    <source>
        <dbReference type="ARBA" id="ARBA00022722"/>
    </source>
</evidence>
<dbReference type="PANTHER" id="PTHR15749">
    <property type="entry name" value="FANCONI-ASSOCIATED NUCLEASE 1"/>
    <property type="match status" value="1"/>
</dbReference>
<evidence type="ECO:0000313" key="12">
    <source>
        <dbReference type="EMBL" id="MBC3911346.1"/>
    </source>
</evidence>
<name>A0ABR6ZHZ8_9BURK</name>
<evidence type="ECO:0000256" key="10">
    <source>
        <dbReference type="ARBA" id="ARBA00023211"/>
    </source>
</evidence>
<dbReference type="Pfam" id="PF08774">
    <property type="entry name" value="VRR_NUC"/>
    <property type="match status" value="1"/>
</dbReference>
<keyword evidence="13" id="KW-1185">Reference proteome</keyword>
<dbReference type="SMART" id="SM00990">
    <property type="entry name" value="VRR_NUC"/>
    <property type="match status" value="1"/>
</dbReference>
<dbReference type="InterPro" id="IPR011856">
    <property type="entry name" value="tRNA_endonuc-like_dom_sf"/>
</dbReference>
<evidence type="ECO:0000313" key="13">
    <source>
        <dbReference type="Proteomes" id="UP000646911"/>
    </source>
</evidence>
<keyword evidence="7" id="KW-0479">Metal-binding</keyword>
<comment type="cofactor">
    <cofactor evidence="3">
        <name>Mg(2+)</name>
        <dbReference type="ChEBI" id="CHEBI:18420"/>
    </cofactor>
</comment>
<dbReference type="Pfam" id="PF21315">
    <property type="entry name" value="FAN1_HTH"/>
    <property type="match status" value="1"/>
</dbReference>
<comment type="catalytic activity">
    <reaction evidence="1">
        <text>Hydrolytically removes 5'-nucleotides successively from the 3'-hydroxy termini of 3'-hydroxy-terminated oligonucleotides.</text>
        <dbReference type="EC" id="3.1.4.1"/>
    </reaction>
</comment>
<feature type="domain" description="VRR-NUC" evidence="11">
    <location>
        <begin position="437"/>
        <end position="551"/>
    </location>
</feature>
<evidence type="ECO:0000256" key="2">
    <source>
        <dbReference type="ARBA" id="ARBA00001936"/>
    </source>
</evidence>
<protein>
    <recommendedName>
        <fullName evidence="5">phosphodiesterase I</fullName>
        <ecNumber evidence="5">3.1.4.1</ecNumber>
    </recommendedName>
</protein>
<keyword evidence="10" id="KW-0464">Manganese</keyword>
<comment type="caution">
    <text evidence="12">The sequence shown here is derived from an EMBL/GenBank/DDBJ whole genome shotgun (WGS) entry which is preliminary data.</text>
</comment>
<accession>A0ABR6ZHZ8</accession>
<dbReference type="PANTHER" id="PTHR15749:SF4">
    <property type="entry name" value="FANCONI-ASSOCIATED NUCLEASE 1"/>
    <property type="match status" value="1"/>
</dbReference>
<dbReference type="Gene3D" id="3.40.1350.10">
    <property type="match status" value="1"/>
</dbReference>
<organism evidence="12 13">
    <name type="scientific">Undibacterium umbellatum</name>
    <dbReference type="NCBI Taxonomy" id="2762300"/>
    <lineage>
        <taxon>Bacteria</taxon>
        <taxon>Pseudomonadati</taxon>
        <taxon>Pseudomonadota</taxon>
        <taxon>Betaproteobacteria</taxon>
        <taxon>Burkholderiales</taxon>
        <taxon>Oxalobacteraceae</taxon>
        <taxon>Undibacterium</taxon>
    </lineage>
</organism>
<evidence type="ECO:0000256" key="9">
    <source>
        <dbReference type="ARBA" id="ARBA00022842"/>
    </source>
</evidence>
<dbReference type="InterPro" id="IPR014883">
    <property type="entry name" value="VRR_NUC"/>
</dbReference>
<gene>
    <name evidence="12" type="ORF">H8L47_27670</name>
</gene>
<keyword evidence="8" id="KW-0378">Hydrolase</keyword>
<dbReference type="InterPro" id="IPR033315">
    <property type="entry name" value="Fan1-like"/>
</dbReference>
<evidence type="ECO:0000256" key="8">
    <source>
        <dbReference type="ARBA" id="ARBA00022801"/>
    </source>
</evidence>
<sequence>MLANLDNPFYYLENFQAVLDWVGGRYADLLADDEEAFIAQFGSLPQASRALFVRMVMRKGCVFRASKLVYGEIGDTWAAMKALVDVGWVQADPVVDIAGLFDLLQKPELALVLAMTPAEKKLPKAEQLGLFGLRNTGSRAFSAWCSGAVSAVDDVAYQVLNKDLCDRLRLLFFGNLYQDWSEFVLSDLGIFQYEKVEFSAASRGFGKRADIDAYLALHACREAFHGEQPVPEVLAQLAATGLHALDNAWLASRRNRLLYQIGEHLEKQKDWALAQQVYAGCTYPGARLRAIRVLEKSEQTQAAYDLLTLAQQAPESEAEHQQMLRIAPRLSRKLGLAKAAKATSKPPTELALRLPLPQEDYVVEYVVRDHLHSDDAPVFYVENALINSLFGLLCWPVIFKAIPGAFFHPFQRGPADLLSVDFQARRADDFAACFAQLDTGAYRQTIRQTYAAKSSLQSPFVFWSALSEDLLEMALACIPAQHLKHSFERILLDIRANRNGFPDLIQFWPQERRYQMIEVKGPGDKLQDNQKRWLDFCATHDMPVTVCYLEWQEAEQ</sequence>
<evidence type="ECO:0000256" key="1">
    <source>
        <dbReference type="ARBA" id="ARBA00000983"/>
    </source>
</evidence>
<dbReference type="Proteomes" id="UP000646911">
    <property type="component" value="Unassembled WGS sequence"/>
</dbReference>
<keyword evidence="6" id="KW-0540">Nuclease</keyword>
<proteinExistence type="inferred from homology"/>
<comment type="cofactor">
    <cofactor evidence="2">
        <name>Mn(2+)</name>
        <dbReference type="ChEBI" id="CHEBI:29035"/>
    </cofactor>
</comment>
<dbReference type="RefSeq" id="WP_186957057.1">
    <property type="nucleotide sequence ID" value="NZ_JACOFX010000030.1"/>
</dbReference>
<comment type="similarity">
    <text evidence="4">Belongs to the FAN1 family.</text>
</comment>
<evidence type="ECO:0000256" key="4">
    <source>
        <dbReference type="ARBA" id="ARBA00005533"/>
    </source>
</evidence>
<keyword evidence="9" id="KW-0460">Magnesium</keyword>
<dbReference type="EC" id="3.1.4.1" evidence="5"/>
<dbReference type="InterPro" id="IPR040603">
    <property type="entry name" value="FAN1_SAP_bact"/>
</dbReference>
<evidence type="ECO:0000256" key="7">
    <source>
        <dbReference type="ARBA" id="ARBA00022723"/>
    </source>
</evidence>
<reference evidence="12 13" key="1">
    <citation type="submission" date="2020-08" db="EMBL/GenBank/DDBJ databases">
        <title>Novel species isolated from subtropical streams in China.</title>
        <authorList>
            <person name="Lu H."/>
        </authorList>
    </citation>
    <scope>NUCLEOTIDE SEQUENCE [LARGE SCALE GENOMIC DNA]</scope>
    <source>
        <strain evidence="12 13">NL8W</strain>
    </source>
</reference>
<evidence type="ECO:0000256" key="3">
    <source>
        <dbReference type="ARBA" id="ARBA00001946"/>
    </source>
</evidence>
<dbReference type="EMBL" id="JACOFX010000030">
    <property type="protein sequence ID" value="MBC3911346.1"/>
    <property type="molecule type" value="Genomic_DNA"/>
</dbReference>